<dbReference type="InterPro" id="IPR052585">
    <property type="entry name" value="Lipid_raft_assoc_Zn_ADH"/>
</dbReference>
<evidence type="ECO:0000259" key="1">
    <source>
        <dbReference type="SMART" id="SM00829"/>
    </source>
</evidence>
<protein>
    <submittedName>
        <fullName evidence="2">Zinc-binding alcohol dehydrogenase family protein</fullName>
    </submittedName>
</protein>
<feature type="domain" description="Enoyl reductase (ER)" evidence="1">
    <location>
        <begin position="23"/>
        <end position="332"/>
    </location>
</feature>
<dbReference type="AlphaFoldDB" id="A0A940N2G6"/>
<dbReference type="Gene3D" id="3.40.50.720">
    <property type="entry name" value="NAD(P)-binding Rossmann-like Domain"/>
    <property type="match status" value="1"/>
</dbReference>
<dbReference type="SUPFAM" id="SSF50129">
    <property type="entry name" value="GroES-like"/>
    <property type="match status" value="1"/>
</dbReference>
<accession>A0A940N2G6</accession>
<dbReference type="InterPro" id="IPR013149">
    <property type="entry name" value="ADH-like_C"/>
</dbReference>
<name>A0A940N2G6_9PROT</name>
<comment type="caution">
    <text evidence="2">The sequence shown here is derived from an EMBL/GenBank/DDBJ whole genome shotgun (WGS) entry which is preliminary data.</text>
</comment>
<dbReference type="SUPFAM" id="SSF51735">
    <property type="entry name" value="NAD(P)-binding Rossmann-fold domains"/>
    <property type="match status" value="1"/>
</dbReference>
<dbReference type="Pfam" id="PF08240">
    <property type="entry name" value="ADH_N"/>
    <property type="match status" value="1"/>
</dbReference>
<dbReference type="Pfam" id="PF00107">
    <property type="entry name" value="ADH_zinc_N"/>
    <property type="match status" value="1"/>
</dbReference>
<sequence length="336" mass="34431">MSAALQTETGKSLALRVGAKAAGPQSLGLQLEEHRPEVPPGWCLVEVAAAGVNPSDVKAVLGAMPKAVFPRTPGRDFAGTVVEGAAELVGAQVWGSGGDVGITRDGSHARYLALPPEAVFRKPANLSMRQAAAIGVPFVTAEVGWREAGGVRAGQTVLVLGANGRVGQAACVIAKAAGARVLAGIRRPEAAAAVRGADAVFDSTAGDVAEAVRAATGGHGADLVFNCVGSPWFATGNAALAHGGTQIFIATLDRAVPFDILAFYRARHRYVGVDTLALSAAETGAVLDSLRPGFESGAITPYEIEEDHVFPLSRAEEAYRVVLGGAPQRVLLEMGA</sequence>
<keyword evidence="3" id="KW-1185">Reference proteome</keyword>
<dbReference type="InterPro" id="IPR011032">
    <property type="entry name" value="GroES-like_sf"/>
</dbReference>
<dbReference type="InterPro" id="IPR036291">
    <property type="entry name" value="NAD(P)-bd_dom_sf"/>
</dbReference>
<dbReference type="PANTHER" id="PTHR43482">
    <property type="entry name" value="PROTEIN AST1-RELATED"/>
    <property type="match status" value="1"/>
</dbReference>
<dbReference type="EMBL" id="JAGIZA010000018">
    <property type="protein sequence ID" value="MBP0495527.1"/>
    <property type="molecule type" value="Genomic_DNA"/>
</dbReference>
<evidence type="ECO:0000313" key="2">
    <source>
        <dbReference type="EMBL" id="MBP0495527.1"/>
    </source>
</evidence>
<dbReference type="InterPro" id="IPR020843">
    <property type="entry name" value="ER"/>
</dbReference>
<dbReference type="InterPro" id="IPR013154">
    <property type="entry name" value="ADH-like_N"/>
</dbReference>
<proteinExistence type="predicted"/>
<gene>
    <name evidence="2" type="ORF">J5Y10_22265</name>
</gene>
<reference evidence="2" key="1">
    <citation type="submission" date="2021-03" db="EMBL/GenBank/DDBJ databases">
        <authorList>
            <person name="So Y."/>
        </authorList>
    </citation>
    <scope>NUCLEOTIDE SEQUENCE</scope>
    <source>
        <strain evidence="2">SG15</strain>
    </source>
</reference>
<dbReference type="GO" id="GO:0016491">
    <property type="term" value="F:oxidoreductase activity"/>
    <property type="evidence" value="ECO:0007669"/>
    <property type="project" value="InterPro"/>
</dbReference>
<dbReference type="Proteomes" id="UP000677537">
    <property type="component" value="Unassembled WGS sequence"/>
</dbReference>
<dbReference type="RefSeq" id="WP_209376323.1">
    <property type="nucleotide sequence ID" value="NZ_JAGIZA010000018.1"/>
</dbReference>
<dbReference type="SMART" id="SM00829">
    <property type="entry name" value="PKS_ER"/>
    <property type="match status" value="1"/>
</dbReference>
<organism evidence="2 3">
    <name type="scientific">Roseomonas indoligenes</name>
    <dbReference type="NCBI Taxonomy" id="2820811"/>
    <lineage>
        <taxon>Bacteria</taxon>
        <taxon>Pseudomonadati</taxon>
        <taxon>Pseudomonadota</taxon>
        <taxon>Alphaproteobacteria</taxon>
        <taxon>Acetobacterales</taxon>
        <taxon>Roseomonadaceae</taxon>
        <taxon>Roseomonas</taxon>
    </lineage>
</organism>
<dbReference type="PANTHER" id="PTHR43482:SF1">
    <property type="entry name" value="PROTEIN AST1-RELATED"/>
    <property type="match status" value="1"/>
</dbReference>
<dbReference type="Gene3D" id="3.90.180.10">
    <property type="entry name" value="Medium-chain alcohol dehydrogenases, catalytic domain"/>
    <property type="match status" value="1"/>
</dbReference>
<evidence type="ECO:0000313" key="3">
    <source>
        <dbReference type="Proteomes" id="UP000677537"/>
    </source>
</evidence>